<sequence>MEGVASMTVSPWKWATVRGKTPSAWPDPMPSGTVVGTRVEAAPGAGAPEGPAVDGAPGPAEAPDEEGDDEEQAARAEAAALRLARDRAVRRL</sequence>
<organism evidence="2 3">
    <name type="scientific">Actinomyces capricornis</name>
    <dbReference type="NCBI Taxonomy" id="2755559"/>
    <lineage>
        <taxon>Bacteria</taxon>
        <taxon>Bacillati</taxon>
        <taxon>Actinomycetota</taxon>
        <taxon>Actinomycetes</taxon>
        <taxon>Actinomycetales</taxon>
        <taxon>Actinomycetaceae</taxon>
        <taxon>Actinomyces</taxon>
    </lineage>
</organism>
<dbReference type="Proteomes" id="UP000824496">
    <property type="component" value="Chromosome"/>
</dbReference>
<accession>A0ABN6K3R4</accession>
<feature type="compositionally biased region" description="Acidic residues" evidence="1">
    <location>
        <begin position="62"/>
        <end position="71"/>
    </location>
</feature>
<dbReference type="EMBL" id="AP025017">
    <property type="protein sequence ID" value="BDA63621.1"/>
    <property type="molecule type" value="Genomic_DNA"/>
</dbReference>
<proteinExistence type="predicted"/>
<evidence type="ECO:0000256" key="1">
    <source>
        <dbReference type="SAM" id="MobiDB-lite"/>
    </source>
</evidence>
<feature type="region of interest" description="Disordered" evidence="1">
    <location>
        <begin position="19"/>
        <end position="76"/>
    </location>
</feature>
<gene>
    <name evidence="2" type="ORF">MANAM107_04550</name>
</gene>
<name>A0ABN6K3R4_9ACTO</name>
<keyword evidence="3" id="KW-1185">Reference proteome</keyword>
<reference evidence="2 3" key="1">
    <citation type="submission" date="2021-08" db="EMBL/GenBank/DDBJ databases">
        <title>Whole genome sequence of novel Actinomyces species strain MAS-1.</title>
        <authorList>
            <person name="Saito M."/>
            <person name="Kuwahara N."/>
            <person name="Takizawa T."/>
            <person name="Gotouda H."/>
            <person name="Ochiai T."/>
        </authorList>
    </citation>
    <scope>NUCLEOTIDE SEQUENCE [LARGE SCALE GENOMIC DNA]</scope>
    <source>
        <strain evidence="2 3">MAS-1</strain>
    </source>
</reference>
<feature type="compositionally biased region" description="Low complexity" evidence="1">
    <location>
        <begin position="39"/>
        <end position="61"/>
    </location>
</feature>
<evidence type="ECO:0000313" key="3">
    <source>
        <dbReference type="Proteomes" id="UP000824496"/>
    </source>
</evidence>
<protein>
    <submittedName>
        <fullName evidence="2">Uncharacterized protein</fullName>
    </submittedName>
</protein>
<evidence type="ECO:0000313" key="2">
    <source>
        <dbReference type="EMBL" id="BDA63621.1"/>
    </source>
</evidence>